<proteinExistence type="predicted"/>
<keyword evidence="2 6" id="KW-0418">Kinase</keyword>
<dbReference type="GO" id="GO:0046983">
    <property type="term" value="F:protein dimerization activity"/>
    <property type="evidence" value="ECO:0007669"/>
    <property type="project" value="InterPro"/>
</dbReference>
<dbReference type="AlphaFoldDB" id="A0AAU7TFC4"/>
<keyword evidence="3" id="KW-0902">Two-component regulatory system</keyword>
<keyword evidence="4" id="KW-0472">Membrane</keyword>
<evidence type="ECO:0000256" key="4">
    <source>
        <dbReference type="SAM" id="Phobius"/>
    </source>
</evidence>
<dbReference type="PANTHER" id="PTHR24421:SF63">
    <property type="entry name" value="SENSOR HISTIDINE KINASE DESK"/>
    <property type="match status" value="1"/>
</dbReference>
<sequence>MTTSPSLVEALADRAGPRRPGRWGWMAAAIWLFYLSQPFEQIVHRHGTTRIFGLIVLALFVLTYLGFFGWIRWAGLGARGLPTWPRLLYLGGMLALCVLMVPAAGQQALTCLVYVSAVAMMALDVRIAIAVVALLLGGAELSMRLVPGWSDDGSYGFAIFLGALAVFGMRRAIQRSVELNATRKDLAELAVQEERNRFARDLHDILGHSLTVITVKAELAGKLIAANPDRAAAEVADVESLARAALADVRAAVAGYRELSLAGELVAARTALQAADIKADLPTTVDEVPEENRELFAWVVREGVTNVVRHSGAKRCTIRITAARIEVLDDGTGPTPGGGTAGHGLVGLRERADQAGASVQIGEAPGGGFRLAVGVGAVRMGR</sequence>
<dbReference type="EMBL" id="CP158165">
    <property type="protein sequence ID" value="XBV25413.1"/>
    <property type="molecule type" value="Genomic_DNA"/>
</dbReference>
<dbReference type="CDD" id="cd16917">
    <property type="entry name" value="HATPase_UhpB-NarQ-NarX-like"/>
    <property type="match status" value="1"/>
</dbReference>
<evidence type="ECO:0000313" key="6">
    <source>
        <dbReference type="EMBL" id="XBV25413.1"/>
    </source>
</evidence>
<feature type="transmembrane region" description="Helical" evidence="4">
    <location>
        <begin position="112"/>
        <end position="135"/>
    </location>
</feature>
<accession>A0AAU7TFC4</accession>
<dbReference type="InterPro" id="IPR011712">
    <property type="entry name" value="Sig_transdc_His_kin_sub3_dim/P"/>
</dbReference>
<dbReference type="PANTHER" id="PTHR24421">
    <property type="entry name" value="NITRATE/NITRITE SENSOR PROTEIN NARX-RELATED"/>
    <property type="match status" value="1"/>
</dbReference>
<dbReference type="InterPro" id="IPR050482">
    <property type="entry name" value="Sensor_HK_TwoCompSys"/>
</dbReference>
<dbReference type="Pfam" id="PF07730">
    <property type="entry name" value="HisKA_3"/>
    <property type="match status" value="1"/>
</dbReference>
<dbReference type="RefSeq" id="WP_350278225.1">
    <property type="nucleotide sequence ID" value="NZ_CP158165.1"/>
</dbReference>
<reference evidence="6" key="1">
    <citation type="submission" date="2024-06" db="EMBL/GenBank/DDBJ databases">
        <title>Kribbella sp. strain HUAS MG21 genome sequences.</title>
        <authorList>
            <person name="Mo P."/>
        </authorList>
    </citation>
    <scope>NUCLEOTIDE SEQUENCE</scope>
    <source>
        <strain evidence="6">HUAS MG21</strain>
    </source>
</reference>
<keyword evidence="1" id="KW-0808">Transferase</keyword>
<feature type="transmembrane region" description="Helical" evidence="4">
    <location>
        <begin position="87"/>
        <end position="105"/>
    </location>
</feature>
<feature type="transmembrane region" description="Helical" evidence="4">
    <location>
        <begin position="155"/>
        <end position="173"/>
    </location>
</feature>
<feature type="transmembrane region" description="Helical" evidence="4">
    <location>
        <begin position="51"/>
        <end position="75"/>
    </location>
</feature>
<dbReference type="GO" id="GO:0000155">
    <property type="term" value="F:phosphorelay sensor kinase activity"/>
    <property type="evidence" value="ECO:0007669"/>
    <property type="project" value="InterPro"/>
</dbReference>
<name>A0AAU7TFC4_9ACTN</name>
<evidence type="ECO:0000256" key="2">
    <source>
        <dbReference type="ARBA" id="ARBA00022777"/>
    </source>
</evidence>
<evidence type="ECO:0000256" key="3">
    <source>
        <dbReference type="ARBA" id="ARBA00023012"/>
    </source>
</evidence>
<evidence type="ECO:0000256" key="1">
    <source>
        <dbReference type="ARBA" id="ARBA00022679"/>
    </source>
</evidence>
<dbReference type="Gene3D" id="1.20.5.1930">
    <property type="match status" value="1"/>
</dbReference>
<dbReference type="Gene3D" id="3.30.565.10">
    <property type="entry name" value="Histidine kinase-like ATPase, C-terminal domain"/>
    <property type="match status" value="1"/>
</dbReference>
<evidence type="ECO:0000259" key="5">
    <source>
        <dbReference type="Pfam" id="PF07730"/>
    </source>
</evidence>
<dbReference type="SUPFAM" id="SSF55874">
    <property type="entry name" value="ATPase domain of HSP90 chaperone/DNA topoisomerase II/histidine kinase"/>
    <property type="match status" value="1"/>
</dbReference>
<gene>
    <name evidence="6" type="ORF">ABN611_03120</name>
</gene>
<protein>
    <submittedName>
        <fullName evidence="6">Sensor histidine kinase</fullName>
    </submittedName>
</protein>
<keyword evidence="4" id="KW-1133">Transmembrane helix</keyword>
<keyword evidence="4" id="KW-0812">Transmembrane</keyword>
<dbReference type="GO" id="GO:0016020">
    <property type="term" value="C:membrane"/>
    <property type="evidence" value="ECO:0007669"/>
    <property type="project" value="InterPro"/>
</dbReference>
<organism evidence="6">
    <name type="scientific">Kribbella sp. HUAS MG21</name>
    <dbReference type="NCBI Taxonomy" id="3160966"/>
    <lineage>
        <taxon>Bacteria</taxon>
        <taxon>Bacillati</taxon>
        <taxon>Actinomycetota</taxon>
        <taxon>Actinomycetes</taxon>
        <taxon>Propionibacteriales</taxon>
        <taxon>Kribbellaceae</taxon>
        <taxon>Kribbella</taxon>
    </lineage>
</organism>
<dbReference type="InterPro" id="IPR036890">
    <property type="entry name" value="HATPase_C_sf"/>
</dbReference>
<feature type="domain" description="Signal transduction histidine kinase subgroup 3 dimerisation and phosphoacceptor" evidence="5">
    <location>
        <begin position="194"/>
        <end position="258"/>
    </location>
</feature>